<dbReference type="InterPro" id="IPR013517">
    <property type="entry name" value="FG-GAP"/>
</dbReference>
<reference evidence="3 4" key="1">
    <citation type="submission" date="2016-04" db="EMBL/GenBank/DDBJ databases">
        <authorList>
            <person name="Chen L."/>
            <person name="Zhuang W."/>
            <person name="Wang G."/>
        </authorList>
    </citation>
    <scope>NUCLEOTIDE SEQUENCE [LARGE SCALE GENOMIC DNA]</scope>
    <source>
        <strain evidence="4">GR20</strain>
    </source>
</reference>
<accession>A0ABX3NR97</accession>
<dbReference type="InterPro" id="IPR027039">
    <property type="entry name" value="Crtac1"/>
</dbReference>
<dbReference type="InterPro" id="IPR028994">
    <property type="entry name" value="Integrin_alpha_N"/>
</dbReference>
<keyword evidence="1" id="KW-0732">Signal</keyword>
<dbReference type="PANTHER" id="PTHR16026">
    <property type="entry name" value="CARTILAGE ACIDIC PROTEIN 1"/>
    <property type="match status" value="1"/>
</dbReference>
<dbReference type="EMBL" id="LWBO01000034">
    <property type="protein sequence ID" value="OQP43931.1"/>
    <property type="molecule type" value="Genomic_DNA"/>
</dbReference>
<evidence type="ECO:0000256" key="1">
    <source>
        <dbReference type="ARBA" id="ARBA00022729"/>
    </source>
</evidence>
<dbReference type="Pfam" id="PF07593">
    <property type="entry name" value="UnbV_ASPIC"/>
    <property type="match status" value="1"/>
</dbReference>
<evidence type="ECO:0000313" key="4">
    <source>
        <dbReference type="Proteomes" id="UP000192277"/>
    </source>
</evidence>
<organism evidence="3 4">
    <name type="scientific">Niastella koreensis</name>
    <dbReference type="NCBI Taxonomy" id="354356"/>
    <lineage>
        <taxon>Bacteria</taxon>
        <taxon>Pseudomonadati</taxon>
        <taxon>Bacteroidota</taxon>
        <taxon>Chitinophagia</taxon>
        <taxon>Chitinophagales</taxon>
        <taxon>Chitinophagaceae</taxon>
        <taxon>Niastella</taxon>
    </lineage>
</organism>
<comment type="caution">
    <text evidence="3">The sequence shown here is derived from an EMBL/GenBank/DDBJ whole genome shotgun (WGS) entry which is preliminary data.</text>
</comment>
<dbReference type="RefSeq" id="WP_014218927.1">
    <property type="nucleotide sequence ID" value="NZ_LWBO01000034.1"/>
</dbReference>
<feature type="domain" description="ASPIC/UnbV" evidence="2">
    <location>
        <begin position="559"/>
        <end position="625"/>
    </location>
</feature>
<keyword evidence="4" id="KW-1185">Reference proteome</keyword>
<dbReference type="PANTHER" id="PTHR16026:SF0">
    <property type="entry name" value="CARTILAGE ACIDIC PROTEIN 1"/>
    <property type="match status" value="1"/>
</dbReference>
<gene>
    <name evidence="3" type="ORF">A4D02_10670</name>
</gene>
<dbReference type="InterPro" id="IPR011519">
    <property type="entry name" value="UnbV_ASPIC"/>
</dbReference>
<sequence length="1132" mass="125840">MTFQKTFLFVVMGFLFLFTCCTQQRYGKQEAHPLFTLLPTDSTHVTFSNTLTEGLNTNVLMYEYFYNGGGVATGDVNGDGLTDIYFTANMGDNQLYLNKGAMHFEDITQAAGVGGRPGPWKTGVTMADVNGDGLLDIYLCYSGKLRGEKRINQLFINTGNDKQGYPHFSEQAQQYGLADSGYSTQAYFFDADRDGDLDCFLLNHNPNSLPVLDEASTAAILKKEDPAIGVRLLRNNKNCFTDITHQAGISSSALTYGLGAGIADINGDGWPDIYISNDYAVPDYLYINNHDGTFTDQLQSCLGHNSQFSMGNDIADINNDGLPDIYTLDMLPEDNHRQKLLFAPDNYEKFDLNLRSGFYYQYMRNMLQLNIGRPLPASSASWRRGGFSLPTSREGRGEAFSEIGQLAGISNTDWSWAPLLADYNNDGWKDLMVTNGYLRDYTNLDFIKYMNDYVQSKGRLQREDVLQLVHQIPSSNVVNYLFANNKNCTFSNVSAQWGFNSPSNSNGAAYADLDNDGDLDLVINNINQPAFIYRNEARQQNSSHYLQVQLHGLPGNTQGIGAKVFLYSKTGHQYLEQMPTRGYLSTVSSTLHFGLGAQTIIDSLQITWTSGKQQVIRAVKADQLLVLDEKQATQVFKATPVSPPLFTAVHSPLPFQSRANTINDFKRQPLLVCPLSFNGPCLVKGDVNGDGLDDIYAGGGSGQAAVLYLQQKDGRFLPRKVPAFELDAACEDADAVIVDVNGDGYNDIYVASGGYHNYQPNDPLLQDRLYLNDGKGNFTKSPHALPAMKVSKSCVRVNDFNNDGNPDLFIGGRVIPGRYPETPESFLLINDGKGHFTNQIANIAPSLAKAGMITDALWIDLNNDAQKDLVVVGEWMPVTVFISVNHQLQDQTKNYFSTPYCGWWNKIAAGDFNKDGKPDLVIGNLGLNTQCRVNNAAPADLYYKDFDDNGAIDPLFCFYIQGKSYPYCTRDELLDQISMMRTRFTDYKSYADATMQEIFTAEELKGVNRLQANYLQTALFESSPNGKYQLHALPVQAQFAPVFTITPLDYNNDGNEDLLLCGNMNRARLRPGKYDANYGVLLQNDGKGGFTYLDQQRSGFYLKGDVRSVLSINNLLLFGINQQALQAYEKNK</sequence>
<name>A0ABX3NR97_9BACT</name>
<evidence type="ECO:0000259" key="2">
    <source>
        <dbReference type="Pfam" id="PF07593"/>
    </source>
</evidence>
<proteinExistence type="predicted"/>
<protein>
    <submittedName>
        <fullName evidence="3">RNA-binding protein</fullName>
    </submittedName>
</protein>
<dbReference type="Gene3D" id="2.130.10.130">
    <property type="entry name" value="Integrin alpha, N-terminal"/>
    <property type="match status" value="5"/>
</dbReference>
<dbReference type="Proteomes" id="UP000192277">
    <property type="component" value="Unassembled WGS sequence"/>
</dbReference>
<dbReference type="SUPFAM" id="SSF69318">
    <property type="entry name" value="Integrin alpha N-terminal domain"/>
    <property type="match status" value="3"/>
</dbReference>
<dbReference type="Pfam" id="PF13517">
    <property type="entry name" value="FG-GAP_3"/>
    <property type="match status" value="5"/>
</dbReference>
<evidence type="ECO:0000313" key="3">
    <source>
        <dbReference type="EMBL" id="OQP43931.1"/>
    </source>
</evidence>